<dbReference type="AlphaFoldDB" id="A0A392PL40"/>
<feature type="non-terminal residue" evidence="1">
    <location>
        <position position="233"/>
    </location>
</feature>
<accession>A0A392PL40</accession>
<evidence type="ECO:0000313" key="2">
    <source>
        <dbReference type="Proteomes" id="UP000265520"/>
    </source>
</evidence>
<dbReference type="PANTHER" id="PTHR33116">
    <property type="entry name" value="REVERSE TRANSCRIPTASE ZINC-BINDING DOMAIN-CONTAINING PROTEIN-RELATED-RELATED"/>
    <property type="match status" value="1"/>
</dbReference>
<organism evidence="1 2">
    <name type="scientific">Trifolium medium</name>
    <dbReference type="NCBI Taxonomy" id="97028"/>
    <lineage>
        <taxon>Eukaryota</taxon>
        <taxon>Viridiplantae</taxon>
        <taxon>Streptophyta</taxon>
        <taxon>Embryophyta</taxon>
        <taxon>Tracheophyta</taxon>
        <taxon>Spermatophyta</taxon>
        <taxon>Magnoliopsida</taxon>
        <taxon>eudicotyledons</taxon>
        <taxon>Gunneridae</taxon>
        <taxon>Pentapetalae</taxon>
        <taxon>rosids</taxon>
        <taxon>fabids</taxon>
        <taxon>Fabales</taxon>
        <taxon>Fabaceae</taxon>
        <taxon>Papilionoideae</taxon>
        <taxon>50 kb inversion clade</taxon>
        <taxon>NPAAA clade</taxon>
        <taxon>Hologalegina</taxon>
        <taxon>IRL clade</taxon>
        <taxon>Trifolieae</taxon>
        <taxon>Trifolium</taxon>
    </lineage>
</organism>
<keyword evidence="2" id="KW-1185">Reference proteome</keyword>
<comment type="caution">
    <text evidence="1">The sequence shown here is derived from an EMBL/GenBank/DDBJ whole genome shotgun (WGS) entry which is preliminary data.</text>
</comment>
<dbReference type="PANTHER" id="PTHR33116:SF86">
    <property type="entry name" value="REVERSE TRANSCRIPTASE DOMAIN-CONTAINING PROTEIN"/>
    <property type="match status" value="1"/>
</dbReference>
<sequence>MINSFWWGSNRTSGRGINWMRWEKLAMRKEHGGLGFRHFYGFNLAMLGKKGWNLLTNHDTILSKVFKAKYYPKMGFLEATLGHNPSYVWRSIHASQVVVRRGLKWSIGDGSKINVWRVSWLKDDENPFVTSAMIASSEELCVSDLMQQNERKWNEDLIHQVFNERDAKEILKIPISCTRDEDTPIWRFSNNGTYTVRSAYYQLMEVIIDNNHLKVEGEWLKIWKLKVPNRVKI</sequence>
<dbReference type="EMBL" id="LXQA010085682">
    <property type="protein sequence ID" value="MCI12813.1"/>
    <property type="molecule type" value="Genomic_DNA"/>
</dbReference>
<evidence type="ECO:0000313" key="1">
    <source>
        <dbReference type="EMBL" id="MCI12813.1"/>
    </source>
</evidence>
<proteinExistence type="predicted"/>
<reference evidence="1 2" key="1">
    <citation type="journal article" date="2018" name="Front. Plant Sci.">
        <title>Red Clover (Trifolium pratense) and Zigzag Clover (T. medium) - A Picture of Genomic Similarities and Differences.</title>
        <authorList>
            <person name="Dluhosova J."/>
            <person name="Istvanek J."/>
            <person name="Nedelnik J."/>
            <person name="Repkova J."/>
        </authorList>
    </citation>
    <scope>NUCLEOTIDE SEQUENCE [LARGE SCALE GENOMIC DNA]</scope>
    <source>
        <strain evidence="2">cv. 10/8</strain>
        <tissue evidence="1">Leaf</tissue>
    </source>
</reference>
<dbReference type="Proteomes" id="UP000265520">
    <property type="component" value="Unassembled WGS sequence"/>
</dbReference>
<protein>
    <submittedName>
        <fullName evidence="1">Putative ribonuclease H protein</fullName>
    </submittedName>
</protein>
<name>A0A392PL40_9FABA</name>